<reference evidence="2" key="3">
    <citation type="journal article" date="2017" name="Nature">
        <title>Genome sequence of the progenitor of the wheat D genome Aegilops tauschii.</title>
        <authorList>
            <person name="Luo M.C."/>
            <person name="Gu Y.Q."/>
            <person name="Puiu D."/>
            <person name="Wang H."/>
            <person name="Twardziok S.O."/>
            <person name="Deal K.R."/>
            <person name="Huo N."/>
            <person name="Zhu T."/>
            <person name="Wang L."/>
            <person name="Wang Y."/>
            <person name="McGuire P.E."/>
            <person name="Liu S."/>
            <person name="Long H."/>
            <person name="Ramasamy R.K."/>
            <person name="Rodriguez J.C."/>
            <person name="Van S.L."/>
            <person name="Yuan L."/>
            <person name="Wang Z."/>
            <person name="Xia Z."/>
            <person name="Xiao L."/>
            <person name="Anderson O.D."/>
            <person name="Ouyang S."/>
            <person name="Liang Y."/>
            <person name="Zimin A.V."/>
            <person name="Pertea G."/>
            <person name="Qi P."/>
            <person name="Bennetzen J.L."/>
            <person name="Dai X."/>
            <person name="Dawson M.W."/>
            <person name="Muller H.G."/>
            <person name="Kugler K."/>
            <person name="Rivarola-Duarte L."/>
            <person name="Spannagl M."/>
            <person name="Mayer K.F.X."/>
            <person name="Lu F.H."/>
            <person name="Bevan M.W."/>
            <person name="Leroy P."/>
            <person name="Li P."/>
            <person name="You F.M."/>
            <person name="Sun Q."/>
            <person name="Liu Z."/>
            <person name="Lyons E."/>
            <person name="Wicker T."/>
            <person name="Salzberg S.L."/>
            <person name="Devos K.M."/>
            <person name="Dvorak J."/>
        </authorList>
    </citation>
    <scope>NUCLEOTIDE SEQUENCE [LARGE SCALE GENOMIC DNA]</scope>
    <source>
        <strain evidence="2">cv. AL8/78</strain>
    </source>
</reference>
<protein>
    <recommendedName>
        <fullName evidence="4">Kinesin motor domain-containing protein</fullName>
    </recommendedName>
</protein>
<name>A0A453C4L4_AEGTS</name>
<keyword evidence="3" id="KW-1185">Reference proteome</keyword>
<reference evidence="2" key="4">
    <citation type="submission" date="2019-03" db="UniProtKB">
        <authorList>
            <consortium name="EnsemblPlants"/>
        </authorList>
    </citation>
    <scope>IDENTIFICATION</scope>
</reference>
<evidence type="ECO:0000313" key="3">
    <source>
        <dbReference type="Proteomes" id="UP000015105"/>
    </source>
</evidence>
<accession>A0A453C4L4</accession>
<evidence type="ECO:0000256" key="1">
    <source>
        <dbReference type="SAM" id="Coils"/>
    </source>
</evidence>
<proteinExistence type="predicted"/>
<dbReference type="EnsemblPlants" id="AET2Gv20733100.13">
    <property type="protein sequence ID" value="AET2Gv20733100.13"/>
    <property type="gene ID" value="AET2Gv20733100"/>
</dbReference>
<dbReference type="AlphaFoldDB" id="A0A453C4L4"/>
<evidence type="ECO:0008006" key="4">
    <source>
        <dbReference type="Google" id="ProtNLM"/>
    </source>
</evidence>
<evidence type="ECO:0000313" key="2">
    <source>
        <dbReference type="EnsemblPlants" id="AET2Gv20733100.13"/>
    </source>
</evidence>
<reference evidence="3" key="2">
    <citation type="journal article" date="2017" name="Nat. Plants">
        <title>The Aegilops tauschii genome reveals multiple impacts of transposons.</title>
        <authorList>
            <person name="Zhao G."/>
            <person name="Zou C."/>
            <person name="Li K."/>
            <person name="Wang K."/>
            <person name="Li T."/>
            <person name="Gao L."/>
            <person name="Zhang X."/>
            <person name="Wang H."/>
            <person name="Yang Z."/>
            <person name="Liu X."/>
            <person name="Jiang W."/>
            <person name="Mao L."/>
            <person name="Kong X."/>
            <person name="Jiao Y."/>
            <person name="Jia J."/>
        </authorList>
    </citation>
    <scope>NUCLEOTIDE SEQUENCE [LARGE SCALE GENOMIC DNA]</scope>
    <source>
        <strain evidence="3">cv. AL8/78</strain>
    </source>
</reference>
<dbReference type="Gramene" id="AET2Gv20733100.13">
    <property type="protein sequence ID" value="AET2Gv20733100.13"/>
    <property type="gene ID" value="AET2Gv20733100"/>
</dbReference>
<dbReference type="Proteomes" id="UP000015105">
    <property type="component" value="Chromosome 2D"/>
</dbReference>
<feature type="coiled-coil region" evidence="1">
    <location>
        <begin position="88"/>
        <end position="262"/>
    </location>
</feature>
<reference evidence="3" key="1">
    <citation type="journal article" date="2014" name="Science">
        <title>Ancient hybridizations among the ancestral genomes of bread wheat.</title>
        <authorList>
            <consortium name="International Wheat Genome Sequencing Consortium,"/>
            <person name="Marcussen T."/>
            <person name="Sandve S.R."/>
            <person name="Heier L."/>
            <person name="Spannagl M."/>
            <person name="Pfeifer M."/>
            <person name="Jakobsen K.S."/>
            <person name="Wulff B.B."/>
            <person name="Steuernagel B."/>
            <person name="Mayer K.F."/>
            <person name="Olsen O.A."/>
        </authorList>
    </citation>
    <scope>NUCLEOTIDE SEQUENCE [LARGE SCALE GENOMIC DNA]</scope>
    <source>
        <strain evidence="3">cv. AL8/78</strain>
    </source>
</reference>
<sequence length="303" mass="34348">PQNAAAPPPAEAPIEFAGREDVDALLNEKIKGKNKMDYKGKSEQMIEYIKKLRACIKWLLEREDANLAEIGKLNGLIDAADKHHAEIVSQLECKIQESVAMKEELQKQYASLGESLKKVEAEQMECLRSYGDEKEARIAAESSRNELSEELNRVKLEQKRLNDQIKMLQDTNKRLQEYNTSLQQYNCNLQADATKNAETIDKLQKEKNTMVETMNGLKDHSNSVKLQLEMAKSSQSEALKQKNNLLSEVEALRGELHQVRDDRDHKSAEINSLLSDLGVYKELTGKSSSELENVMIRCDALEV</sequence>
<keyword evidence="1" id="KW-0175">Coiled coil</keyword>
<organism evidence="2 3">
    <name type="scientific">Aegilops tauschii subsp. strangulata</name>
    <name type="common">Goatgrass</name>
    <dbReference type="NCBI Taxonomy" id="200361"/>
    <lineage>
        <taxon>Eukaryota</taxon>
        <taxon>Viridiplantae</taxon>
        <taxon>Streptophyta</taxon>
        <taxon>Embryophyta</taxon>
        <taxon>Tracheophyta</taxon>
        <taxon>Spermatophyta</taxon>
        <taxon>Magnoliopsida</taxon>
        <taxon>Liliopsida</taxon>
        <taxon>Poales</taxon>
        <taxon>Poaceae</taxon>
        <taxon>BOP clade</taxon>
        <taxon>Pooideae</taxon>
        <taxon>Triticodae</taxon>
        <taxon>Triticeae</taxon>
        <taxon>Triticinae</taxon>
        <taxon>Aegilops</taxon>
    </lineage>
</organism>
<reference evidence="2" key="5">
    <citation type="journal article" date="2021" name="G3 (Bethesda)">
        <title>Aegilops tauschii genome assembly Aet v5.0 features greater sequence contiguity and improved annotation.</title>
        <authorList>
            <person name="Wang L."/>
            <person name="Zhu T."/>
            <person name="Rodriguez J.C."/>
            <person name="Deal K.R."/>
            <person name="Dubcovsky J."/>
            <person name="McGuire P.E."/>
            <person name="Lux T."/>
            <person name="Spannagl M."/>
            <person name="Mayer K.F.X."/>
            <person name="Baldrich P."/>
            <person name="Meyers B.C."/>
            <person name="Huo N."/>
            <person name="Gu Y.Q."/>
            <person name="Zhou H."/>
            <person name="Devos K.M."/>
            <person name="Bennetzen J.L."/>
            <person name="Unver T."/>
            <person name="Budak H."/>
            <person name="Gulick P.J."/>
            <person name="Galiba G."/>
            <person name="Kalapos B."/>
            <person name="Nelson D.R."/>
            <person name="Li P."/>
            <person name="You F.M."/>
            <person name="Luo M.C."/>
            <person name="Dvorak J."/>
        </authorList>
    </citation>
    <scope>NUCLEOTIDE SEQUENCE [LARGE SCALE GENOMIC DNA]</scope>
    <source>
        <strain evidence="2">cv. AL8/78</strain>
    </source>
</reference>